<keyword evidence="3" id="KW-1003">Cell membrane</keyword>
<keyword evidence="10" id="KW-1185">Reference proteome</keyword>
<comment type="subcellular location">
    <subcellularLocation>
        <location evidence="1">Cell membrane</location>
        <topology evidence="1">Multi-pass membrane protein</topology>
    </subcellularLocation>
</comment>
<evidence type="ECO:0000256" key="4">
    <source>
        <dbReference type="ARBA" id="ARBA00022692"/>
    </source>
</evidence>
<proteinExistence type="inferred from homology"/>
<dbReference type="Proteomes" id="UP000188836">
    <property type="component" value="Unassembled WGS sequence"/>
</dbReference>
<protein>
    <recommendedName>
        <fullName evidence="8">VTT domain-containing protein</fullName>
    </recommendedName>
</protein>
<evidence type="ECO:0000259" key="8">
    <source>
        <dbReference type="Pfam" id="PF09335"/>
    </source>
</evidence>
<dbReference type="AlphaFoldDB" id="A0A1V2TIY8"/>
<sequence length="217" mass="23791">MPIAMESTDELTGVAAWAVDLMERLGGLGAGTAIALENLFPPLPSEIILPLAGFTASKGQFGLAEALMWTTLGSVLGALALYGLGVLLGRDRLRAIIDRMPLVQLSDFDRTEEWFARHGGKAVFFGRMIPIFRSLISIPAGVERMPVGRFTLLTTAGSLIWNSVFVLSGYFLGENWPVVETYAGILQKVVIVAVLVASVMYCVRVWARHRRTRQVRR</sequence>
<evidence type="ECO:0000313" key="9">
    <source>
        <dbReference type="EMBL" id="ONM49464.1"/>
    </source>
</evidence>
<dbReference type="PANTHER" id="PTHR42709:SF6">
    <property type="entry name" value="UNDECAPRENYL PHOSPHATE TRANSPORTER A"/>
    <property type="match status" value="1"/>
</dbReference>
<dbReference type="InterPro" id="IPR051311">
    <property type="entry name" value="DedA_domain"/>
</dbReference>
<accession>A0A1V2TIY8</accession>
<dbReference type="RefSeq" id="WP_077115522.1">
    <property type="nucleotide sequence ID" value="NZ_LOKT01000013.1"/>
</dbReference>
<evidence type="ECO:0000256" key="5">
    <source>
        <dbReference type="ARBA" id="ARBA00022989"/>
    </source>
</evidence>
<dbReference type="GO" id="GO:0005886">
    <property type="term" value="C:plasma membrane"/>
    <property type="evidence" value="ECO:0007669"/>
    <property type="project" value="UniProtKB-SubCell"/>
</dbReference>
<name>A0A1V2TIY8_9NOCA</name>
<feature type="domain" description="VTT" evidence="8">
    <location>
        <begin position="43"/>
        <end position="170"/>
    </location>
</feature>
<reference evidence="9 10" key="1">
    <citation type="journal article" date="2016" name="Antonie Van Leeuwenhoek">
        <title>Nocardia donostiensis sp. nov., isolated from human respiratory specimens.</title>
        <authorList>
            <person name="Ercibengoa M."/>
            <person name="Bell M."/>
            <person name="Marimon J.M."/>
            <person name="Humrighouse B."/>
            <person name="Klenk H.P."/>
            <person name="Potter G."/>
            <person name="Perez-Trallero E."/>
        </authorList>
    </citation>
    <scope>NUCLEOTIDE SEQUENCE [LARGE SCALE GENOMIC DNA]</scope>
    <source>
        <strain evidence="9 10">X1655</strain>
    </source>
</reference>
<dbReference type="PANTHER" id="PTHR42709">
    <property type="entry name" value="ALKALINE PHOSPHATASE LIKE PROTEIN"/>
    <property type="match status" value="1"/>
</dbReference>
<feature type="transmembrane region" description="Helical" evidence="7">
    <location>
        <begin position="185"/>
        <end position="207"/>
    </location>
</feature>
<dbReference type="InterPro" id="IPR032816">
    <property type="entry name" value="VTT_dom"/>
</dbReference>
<evidence type="ECO:0000256" key="6">
    <source>
        <dbReference type="ARBA" id="ARBA00023136"/>
    </source>
</evidence>
<keyword evidence="5 7" id="KW-1133">Transmembrane helix</keyword>
<gene>
    <name evidence="9" type="ORF">B0T46_06220</name>
</gene>
<keyword evidence="6 7" id="KW-0472">Membrane</keyword>
<keyword evidence="4 7" id="KW-0812">Transmembrane</keyword>
<dbReference type="EMBL" id="MUMY01000004">
    <property type="protein sequence ID" value="ONM49464.1"/>
    <property type="molecule type" value="Genomic_DNA"/>
</dbReference>
<evidence type="ECO:0000256" key="7">
    <source>
        <dbReference type="SAM" id="Phobius"/>
    </source>
</evidence>
<comment type="caution">
    <text evidence="9">The sequence shown here is derived from an EMBL/GenBank/DDBJ whole genome shotgun (WGS) entry which is preliminary data.</text>
</comment>
<dbReference type="STRING" id="1538463.B0T36_19355"/>
<evidence type="ECO:0000256" key="2">
    <source>
        <dbReference type="ARBA" id="ARBA00010792"/>
    </source>
</evidence>
<evidence type="ECO:0000256" key="3">
    <source>
        <dbReference type="ARBA" id="ARBA00022475"/>
    </source>
</evidence>
<feature type="transmembrane region" description="Helical" evidence="7">
    <location>
        <begin position="66"/>
        <end position="89"/>
    </location>
</feature>
<organism evidence="9 10">
    <name type="scientific">Nocardia donostiensis</name>
    <dbReference type="NCBI Taxonomy" id="1538463"/>
    <lineage>
        <taxon>Bacteria</taxon>
        <taxon>Bacillati</taxon>
        <taxon>Actinomycetota</taxon>
        <taxon>Actinomycetes</taxon>
        <taxon>Mycobacteriales</taxon>
        <taxon>Nocardiaceae</taxon>
        <taxon>Nocardia</taxon>
    </lineage>
</organism>
<evidence type="ECO:0000313" key="10">
    <source>
        <dbReference type="Proteomes" id="UP000188836"/>
    </source>
</evidence>
<comment type="similarity">
    <text evidence="2">Belongs to the DedA family.</text>
</comment>
<feature type="transmembrane region" description="Helical" evidence="7">
    <location>
        <begin position="150"/>
        <end position="173"/>
    </location>
</feature>
<evidence type="ECO:0000256" key="1">
    <source>
        <dbReference type="ARBA" id="ARBA00004651"/>
    </source>
</evidence>
<dbReference type="Pfam" id="PF09335">
    <property type="entry name" value="VTT_dom"/>
    <property type="match status" value="1"/>
</dbReference>